<dbReference type="AlphaFoldDB" id="X0YE35"/>
<accession>X0YE35</accession>
<proteinExistence type="predicted"/>
<sequence>MLYGGWPGLALLVISVILLNPERKGKSLLIGGVGCTLIVINLMIRPSLQTITLQSGFYVGLIFGLGLIGINIFAFISKEGDIARKEVKEAKVKEAKVKPVKIKPVKAKPVKRKPFVEVKPVEIKEEAVVGIDWENIEFIAERTIDYIKTMQLKSTELPFYEIISKTGIKREALETIVDELISKNEISARVRDFVIIFKPITKEKREEGLRKIKSSLQQKMSGIDELIKVNRFDEAITNLNEVIEGAESFQLKDFINNAKEKINQCKDLKIEKRQELEEQKVKEELQTQISE</sequence>
<evidence type="ECO:0000313" key="3">
    <source>
        <dbReference type="EMBL" id="GAG54184.1"/>
    </source>
</evidence>
<feature type="transmembrane region" description="Helical" evidence="2">
    <location>
        <begin position="56"/>
        <end position="76"/>
    </location>
</feature>
<gene>
    <name evidence="3" type="ORF">S01H4_13161</name>
</gene>
<feature type="coiled-coil region" evidence="1">
    <location>
        <begin position="251"/>
        <end position="286"/>
    </location>
</feature>
<protein>
    <submittedName>
        <fullName evidence="3">Uncharacterized protein</fullName>
    </submittedName>
</protein>
<name>X0YE35_9ZZZZ</name>
<feature type="transmembrane region" description="Helical" evidence="2">
    <location>
        <begin position="6"/>
        <end position="21"/>
    </location>
</feature>
<evidence type="ECO:0000256" key="2">
    <source>
        <dbReference type="SAM" id="Phobius"/>
    </source>
</evidence>
<reference evidence="3" key="1">
    <citation type="journal article" date="2014" name="Front. Microbiol.">
        <title>High frequency of phylogenetically diverse reductive dehalogenase-homologous genes in deep subseafloor sedimentary metagenomes.</title>
        <authorList>
            <person name="Kawai M."/>
            <person name="Futagami T."/>
            <person name="Toyoda A."/>
            <person name="Takaki Y."/>
            <person name="Nishi S."/>
            <person name="Hori S."/>
            <person name="Arai W."/>
            <person name="Tsubouchi T."/>
            <person name="Morono Y."/>
            <person name="Uchiyama I."/>
            <person name="Ito T."/>
            <person name="Fujiyama A."/>
            <person name="Inagaki F."/>
            <person name="Takami H."/>
        </authorList>
    </citation>
    <scope>NUCLEOTIDE SEQUENCE</scope>
    <source>
        <strain evidence="3">Expedition CK06-06</strain>
    </source>
</reference>
<dbReference type="EMBL" id="BART01005807">
    <property type="protein sequence ID" value="GAG54184.1"/>
    <property type="molecule type" value="Genomic_DNA"/>
</dbReference>
<comment type="caution">
    <text evidence="3">The sequence shown here is derived from an EMBL/GenBank/DDBJ whole genome shotgun (WGS) entry which is preliminary data.</text>
</comment>
<keyword evidence="2" id="KW-0472">Membrane</keyword>
<organism evidence="3">
    <name type="scientific">marine sediment metagenome</name>
    <dbReference type="NCBI Taxonomy" id="412755"/>
    <lineage>
        <taxon>unclassified sequences</taxon>
        <taxon>metagenomes</taxon>
        <taxon>ecological metagenomes</taxon>
    </lineage>
</organism>
<evidence type="ECO:0000256" key="1">
    <source>
        <dbReference type="SAM" id="Coils"/>
    </source>
</evidence>
<feature type="transmembrane region" description="Helical" evidence="2">
    <location>
        <begin position="28"/>
        <end position="44"/>
    </location>
</feature>
<keyword evidence="1" id="KW-0175">Coiled coil</keyword>
<keyword evidence="2" id="KW-1133">Transmembrane helix</keyword>
<feature type="non-terminal residue" evidence="3">
    <location>
        <position position="291"/>
    </location>
</feature>
<keyword evidence="2" id="KW-0812">Transmembrane</keyword>